<dbReference type="EnsemblMetazoa" id="G2087.2">
    <property type="protein sequence ID" value="G2087.2:cds"/>
    <property type="gene ID" value="G2087"/>
</dbReference>
<dbReference type="InterPro" id="IPR011425">
    <property type="entry name" value="Med9"/>
</dbReference>
<evidence type="ECO:0000256" key="10">
    <source>
        <dbReference type="ARBA" id="ARBA00031260"/>
    </source>
</evidence>
<name>A0A8W8JUB7_MAGGI</name>
<evidence type="ECO:0000256" key="5">
    <source>
        <dbReference type="ARBA" id="ARBA00023054"/>
    </source>
</evidence>
<dbReference type="GO" id="GO:0003712">
    <property type="term" value="F:transcription coregulator activity"/>
    <property type="evidence" value="ECO:0007669"/>
    <property type="project" value="InterPro"/>
</dbReference>
<dbReference type="GO" id="GO:0006357">
    <property type="term" value="P:regulation of transcription by RNA polymerase II"/>
    <property type="evidence" value="ECO:0007669"/>
    <property type="project" value="InterPro"/>
</dbReference>
<keyword evidence="13" id="KW-1185">Reference proteome</keyword>
<dbReference type="SUPFAM" id="SSF140718">
    <property type="entry name" value="Mediator hinge subcomplex-like"/>
    <property type="match status" value="1"/>
</dbReference>
<evidence type="ECO:0000313" key="12">
    <source>
        <dbReference type="EnsemblMetazoa" id="G2087.2:cds"/>
    </source>
</evidence>
<keyword evidence="6 11" id="KW-0010">Activator</keyword>
<comment type="subcellular location">
    <subcellularLocation>
        <location evidence="1 11">Nucleus</location>
    </subcellularLocation>
</comment>
<evidence type="ECO:0000256" key="9">
    <source>
        <dbReference type="ARBA" id="ARBA00025687"/>
    </source>
</evidence>
<accession>A0A8W8JUB7</accession>
<dbReference type="PANTHER" id="PTHR20844">
    <property type="entry name" value="MEDIATOR OF RNA POLYMERASE II TRANSCRIPTION, SUBUNIT 9"/>
    <property type="match status" value="1"/>
</dbReference>
<comment type="similarity">
    <text evidence="2 11">Belongs to the Mediator complex subunit 9 family.</text>
</comment>
<comment type="subunit">
    <text evidence="11">Component of the Mediator complex.</text>
</comment>
<evidence type="ECO:0000256" key="8">
    <source>
        <dbReference type="ARBA" id="ARBA00023242"/>
    </source>
</evidence>
<dbReference type="PANTHER" id="PTHR20844:SF0">
    <property type="entry name" value="MEDIATOR OF RNA POLYMERASE II TRANSCRIPTION SUBUNIT 9"/>
    <property type="match status" value="1"/>
</dbReference>
<proteinExistence type="inferred from homology"/>
<sequence>MADAGENELSFLSQITDVLKSIDKESPDVNQKMKELKIKLEKAREFVDKMPGIQCSKTEQLKQIDILRNQLTYKTELLEKYKKSDQFDLNH</sequence>
<keyword evidence="8 11" id="KW-0539">Nucleus</keyword>
<evidence type="ECO:0000313" key="13">
    <source>
        <dbReference type="Proteomes" id="UP000005408"/>
    </source>
</evidence>
<protein>
    <recommendedName>
        <fullName evidence="3 11">Mediator of RNA polymerase II transcription subunit 9</fullName>
    </recommendedName>
    <alternativeName>
        <fullName evidence="10 11">Mediator complex subunit 9</fullName>
    </alternativeName>
</protein>
<evidence type="ECO:0000256" key="1">
    <source>
        <dbReference type="ARBA" id="ARBA00004123"/>
    </source>
</evidence>
<evidence type="ECO:0000256" key="7">
    <source>
        <dbReference type="ARBA" id="ARBA00023163"/>
    </source>
</evidence>
<dbReference type="Proteomes" id="UP000005408">
    <property type="component" value="Unassembled WGS sequence"/>
</dbReference>
<evidence type="ECO:0000256" key="6">
    <source>
        <dbReference type="ARBA" id="ARBA00023159"/>
    </source>
</evidence>
<keyword evidence="5" id="KW-0175">Coiled coil</keyword>
<evidence type="ECO:0000256" key="2">
    <source>
        <dbReference type="ARBA" id="ARBA00008089"/>
    </source>
</evidence>
<evidence type="ECO:0000256" key="11">
    <source>
        <dbReference type="RuleBase" id="RU364145"/>
    </source>
</evidence>
<evidence type="ECO:0000256" key="4">
    <source>
        <dbReference type="ARBA" id="ARBA00023015"/>
    </source>
</evidence>
<dbReference type="InterPro" id="IPR039242">
    <property type="entry name" value="MED9_metazoa"/>
</dbReference>
<dbReference type="Pfam" id="PF07544">
    <property type="entry name" value="Med9"/>
    <property type="match status" value="1"/>
</dbReference>
<dbReference type="AlphaFoldDB" id="A0A8W8JUB7"/>
<gene>
    <name evidence="11" type="primary">MED9</name>
</gene>
<comment type="function">
    <text evidence="9 11">Component of the Mediator complex, a coactivator involved in the regulated transcription of nearly all RNA polymerase II-dependent genes. Mediator functions as a bridge to convey information from gene-specific regulatory proteins to the basal RNA polymerase II transcription machinery. Mediator is recruited to promoters by direct interactions with regulatory proteins and serves as a scaffold for the assembly of a functional preinitiation complex with RNA polymerase II and the general transcription factors.</text>
</comment>
<keyword evidence="4 11" id="KW-0805">Transcription regulation</keyword>
<organism evidence="12 13">
    <name type="scientific">Magallana gigas</name>
    <name type="common">Pacific oyster</name>
    <name type="synonym">Crassostrea gigas</name>
    <dbReference type="NCBI Taxonomy" id="29159"/>
    <lineage>
        <taxon>Eukaryota</taxon>
        <taxon>Metazoa</taxon>
        <taxon>Spiralia</taxon>
        <taxon>Lophotrochozoa</taxon>
        <taxon>Mollusca</taxon>
        <taxon>Bivalvia</taxon>
        <taxon>Autobranchia</taxon>
        <taxon>Pteriomorphia</taxon>
        <taxon>Ostreida</taxon>
        <taxon>Ostreoidea</taxon>
        <taxon>Ostreidae</taxon>
        <taxon>Magallana</taxon>
    </lineage>
</organism>
<dbReference type="InterPro" id="IPR037212">
    <property type="entry name" value="Med7/Med21-like"/>
</dbReference>
<evidence type="ECO:0000256" key="3">
    <source>
        <dbReference type="ARBA" id="ARBA00020636"/>
    </source>
</evidence>
<keyword evidence="7 11" id="KW-0804">Transcription</keyword>
<reference evidence="12" key="1">
    <citation type="submission" date="2022-08" db="UniProtKB">
        <authorList>
            <consortium name="EnsemblMetazoa"/>
        </authorList>
    </citation>
    <scope>IDENTIFICATION</scope>
    <source>
        <strain evidence="12">05x7-T-G4-1.051#20</strain>
    </source>
</reference>
<dbReference type="GO" id="GO:0016592">
    <property type="term" value="C:mediator complex"/>
    <property type="evidence" value="ECO:0007669"/>
    <property type="project" value="InterPro"/>
</dbReference>